<protein>
    <recommendedName>
        <fullName evidence="2">RGS domain-containing protein</fullName>
    </recommendedName>
</protein>
<dbReference type="EMBL" id="OVEO01000002">
    <property type="protein sequence ID" value="SPQ94076.1"/>
    <property type="molecule type" value="Genomic_DNA"/>
</dbReference>
<dbReference type="SUPFAM" id="SSF48097">
    <property type="entry name" value="Regulator of G-protein signaling, RGS"/>
    <property type="match status" value="1"/>
</dbReference>
<feature type="transmembrane region" description="Helical" evidence="1">
    <location>
        <begin position="40"/>
        <end position="58"/>
    </location>
</feature>
<keyword evidence="5" id="KW-1185">Reference proteome</keyword>
<keyword evidence="1" id="KW-1133">Transmembrane helix</keyword>
<dbReference type="Proteomes" id="UP000290189">
    <property type="component" value="Unassembled WGS sequence"/>
</dbReference>
<accession>A0A0G4IZ61</accession>
<dbReference type="CDD" id="cd07440">
    <property type="entry name" value="RGS"/>
    <property type="match status" value="1"/>
</dbReference>
<dbReference type="Proteomes" id="UP000039324">
    <property type="component" value="Unassembled WGS sequence"/>
</dbReference>
<dbReference type="InterPro" id="IPR044926">
    <property type="entry name" value="RGS_subdomain_2"/>
</dbReference>
<sequence length="461" mass="52346">MEVIYAVWTVVLVLHLPMLALPFMYSACSDRDPIRCQGPAMLLYQNVLTVLFIFEQILRCLLSRVLPVAVEVLLGQSLLALMVVNMLFYVVRLYVAFSKTAEQTAAHDTITSMTSSQLLAIKRRIHLLKLLVDPKTARMYTAGHLFLQIFLQVLYLIRNPGLAWTTLHEAETARADDFNTFLNIAIVLDLIPLIAFIVLAWKLRVVVDAFGIKSMLRKTGWSSLFGFIVYLLTKAPLNAISDLYIPYMISVLNLDVFMYLAFVQPMARARRSRPFGKTIDGTVSADAVRVTDEFVEFLRTPPCFAEFNKHLEKEFCIESLLFWADVEAFRVMARADMAAASEAIFDKYLRVDAPFEVNLSSKWLREFRDVLFVDGKVDVERTLSATMFDGAANQMLTLMRVNSLQRFKDAHPAIWSDFQYARRERNVLDKLNSHVTTNNKRTSSISTAVTAAGIHVNQTLA</sequence>
<geneLocation type="mitochondrion" evidence="4"/>
<dbReference type="SMART" id="SM00315">
    <property type="entry name" value="RGS"/>
    <property type="match status" value="1"/>
</dbReference>
<dbReference type="PRINTS" id="PR01301">
    <property type="entry name" value="RGSPROTEIN"/>
</dbReference>
<dbReference type="InterPro" id="IPR016137">
    <property type="entry name" value="RGS"/>
</dbReference>
<dbReference type="PANTHER" id="PTHR10845:SF192">
    <property type="entry name" value="DOUBLE HIT, ISOFORM B"/>
    <property type="match status" value="1"/>
</dbReference>
<reference evidence="4 6" key="2">
    <citation type="submission" date="2018-03" db="EMBL/GenBank/DDBJ databases">
        <authorList>
            <person name="Fogelqvist J."/>
        </authorList>
    </citation>
    <scope>NUCLEOTIDE SEQUENCE [LARGE SCALE GENOMIC DNA]</scope>
</reference>
<dbReference type="STRING" id="37360.A0A0G4IZ61"/>
<evidence type="ECO:0000259" key="2">
    <source>
        <dbReference type="PROSITE" id="PS50132"/>
    </source>
</evidence>
<proteinExistence type="predicted"/>
<dbReference type="OrthoDB" id="196547at2759"/>
<keyword evidence="1" id="KW-0812">Transmembrane</keyword>
<dbReference type="Gene3D" id="1.10.167.10">
    <property type="entry name" value="Regulator of G-protein Signalling 4, domain 2"/>
    <property type="match status" value="1"/>
</dbReference>
<dbReference type="PANTHER" id="PTHR10845">
    <property type="entry name" value="REGULATOR OF G PROTEIN SIGNALING"/>
    <property type="match status" value="1"/>
</dbReference>
<feature type="transmembrane region" description="Helical" evidence="1">
    <location>
        <begin position="6"/>
        <end position="28"/>
    </location>
</feature>
<name>A0A0G4IZ61_PLABS</name>
<dbReference type="EMBL" id="CDSF01000101">
    <property type="protein sequence ID" value="CEP00419.1"/>
    <property type="molecule type" value="Genomic_DNA"/>
</dbReference>
<dbReference type="AlphaFoldDB" id="A0A0G4IZ61"/>
<feature type="transmembrane region" description="Helical" evidence="1">
    <location>
        <begin position="139"/>
        <end position="157"/>
    </location>
</feature>
<keyword evidence="4" id="KW-0496">Mitochondrion</keyword>
<feature type="transmembrane region" description="Helical" evidence="1">
    <location>
        <begin position="244"/>
        <end position="263"/>
    </location>
</feature>
<evidence type="ECO:0000313" key="3">
    <source>
        <dbReference type="EMBL" id="CEP00419.1"/>
    </source>
</evidence>
<feature type="transmembrane region" description="Helical" evidence="1">
    <location>
        <begin position="78"/>
        <end position="97"/>
    </location>
</feature>
<reference evidence="3 5" key="1">
    <citation type="submission" date="2015-02" db="EMBL/GenBank/DDBJ databases">
        <authorList>
            <person name="Chooi Y.-H."/>
        </authorList>
    </citation>
    <scope>NUCLEOTIDE SEQUENCE [LARGE SCALE GENOMIC DNA]</scope>
    <source>
        <strain evidence="3">E3</strain>
    </source>
</reference>
<feature type="domain" description="RGS" evidence="2">
    <location>
        <begin position="293"/>
        <end position="410"/>
    </location>
</feature>
<dbReference type="Pfam" id="PF00615">
    <property type="entry name" value="RGS"/>
    <property type="match status" value="1"/>
</dbReference>
<evidence type="ECO:0000313" key="5">
    <source>
        <dbReference type="Proteomes" id="UP000039324"/>
    </source>
</evidence>
<feature type="transmembrane region" description="Helical" evidence="1">
    <location>
        <begin position="181"/>
        <end position="203"/>
    </location>
</feature>
<gene>
    <name evidence="3" type="ORF">PBRA_001473</name>
    <name evidence="4" type="ORF">PLBR_LOCUS1291</name>
</gene>
<dbReference type="InterPro" id="IPR036305">
    <property type="entry name" value="RGS_sf"/>
</dbReference>
<dbReference type="PROSITE" id="PS50132">
    <property type="entry name" value="RGS"/>
    <property type="match status" value="1"/>
</dbReference>
<feature type="transmembrane region" description="Helical" evidence="1">
    <location>
        <begin position="215"/>
        <end position="232"/>
    </location>
</feature>
<evidence type="ECO:0000256" key="1">
    <source>
        <dbReference type="SAM" id="Phobius"/>
    </source>
</evidence>
<keyword evidence="1" id="KW-0472">Membrane</keyword>
<evidence type="ECO:0000313" key="4">
    <source>
        <dbReference type="EMBL" id="SPQ94076.1"/>
    </source>
</evidence>
<evidence type="ECO:0000313" key="6">
    <source>
        <dbReference type="Proteomes" id="UP000290189"/>
    </source>
</evidence>
<organism evidence="3 5">
    <name type="scientific">Plasmodiophora brassicae</name>
    <name type="common">Clubroot disease agent</name>
    <dbReference type="NCBI Taxonomy" id="37360"/>
    <lineage>
        <taxon>Eukaryota</taxon>
        <taxon>Sar</taxon>
        <taxon>Rhizaria</taxon>
        <taxon>Endomyxa</taxon>
        <taxon>Phytomyxea</taxon>
        <taxon>Plasmodiophorida</taxon>
        <taxon>Plasmodiophoridae</taxon>
        <taxon>Plasmodiophora</taxon>
    </lineage>
</organism>